<dbReference type="RefSeq" id="WP_193951662.1">
    <property type="nucleotide sequence ID" value="NZ_JADEYS010000002.1"/>
</dbReference>
<reference evidence="3" key="1">
    <citation type="submission" date="2020-10" db="EMBL/GenBank/DDBJ databases">
        <title>Bacterium isolated from coastal waters sediment.</title>
        <authorList>
            <person name="Chen R.-J."/>
            <person name="Lu D.-C."/>
            <person name="Zhu K.-L."/>
            <person name="Du Z.-J."/>
        </authorList>
    </citation>
    <scope>NUCLEOTIDE SEQUENCE</scope>
    <source>
        <strain evidence="3">N1Y112</strain>
    </source>
</reference>
<dbReference type="InterPro" id="IPR014347">
    <property type="entry name" value="Tautomerase/MIF_sf"/>
</dbReference>
<dbReference type="SUPFAM" id="SSF55331">
    <property type="entry name" value="Tautomerase/MIF"/>
    <property type="match status" value="1"/>
</dbReference>
<gene>
    <name evidence="3" type="ORF">IOQ59_02390</name>
</gene>
<keyword evidence="1" id="KW-0413">Isomerase</keyword>
<organism evidence="3 4">
    <name type="scientific">Pontibacterium sinense</name>
    <dbReference type="NCBI Taxonomy" id="2781979"/>
    <lineage>
        <taxon>Bacteria</taxon>
        <taxon>Pseudomonadati</taxon>
        <taxon>Pseudomonadota</taxon>
        <taxon>Gammaproteobacteria</taxon>
        <taxon>Oceanospirillales</taxon>
        <taxon>Oceanospirillaceae</taxon>
        <taxon>Pontibacterium</taxon>
    </lineage>
</organism>
<dbReference type="AlphaFoldDB" id="A0A8J7JY68"/>
<protein>
    <submittedName>
        <fullName evidence="3">Tautomerase family protein</fullName>
    </submittedName>
</protein>
<keyword evidence="4" id="KW-1185">Reference proteome</keyword>
<sequence length="59" mass="6563">MPVARIDLLEVCSEEQKARLVRDVEQAISDAITVPVDRVKIVLIDQTLIGTAGIDDHRH</sequence>
<evidence type="ECO:0000313" key="4">
    <source>
        <dbReference type="Proteomes" id="UP000640333"/>
    </source>
</evidence>
<evidence type="ECO:0000256" key="1">
    <source>
        <dbReference type="ARBA" id="ARBA00023235"/>
    </source>
</evidence>
<dbReference type="InterPro" id="IPR004370">
    <property type="entry name" value="4-OT-like_dom"/>
</dbReference>
<accession>A0A8J7JY68</accession>
<dbReference type="Pfam" id="PF01361">
    <property type="entry name" value="Tautomerase"/>
    <property type="match status" value="1"/>
</dbReference>
<dbReference type="GO" id="GO:0016853">
    <property type="term" value="F:isomerase activity"/>
    <property type="evidence" value="ECO:0007669"/>
    <property type="project" value="UniProtKB-KW"/>
</dbReference>
<evidence type="ECO:0000313" key="3">
    <source>
        <dbReference type="EMBL" id="MBE9396104.1"/>
    </source>
</evidence>
<comment type="caution">
    <text evidence="3">The sequence shown here is derived from an EMBL/GenBank/DDBJ whole genome shotgun (WGS) entry which is preliminary data.</text>
</comment>
<name>A0A8J7JY68_9GAMM</name>
<proteinExistence type="predicted"/>
<feature type="domain" description="4-oxalocrotonate tautomerase-like" evidence="2">
    <location>
        <begin position="2"/>
        <end position="43"/>
    </location>
</feature>
<dbReference type="Proteomes" id="UP000640333">
    <property type="component" value="Unassembled WGS sequence"/>
</dbReference>
<dbReference type="Gene3D" id="3.30.429.10">
    <property type="entry name" value="Macrophage Migration Inhibitory Factor"/>
    <property type="match status" value="1"/>
</dbReference>
<dbReference type="EMBL" id="JADEYS010000002">
    <property type="protein sequence ID" value="MBE9396104.1"/>
    <property type="molecule type" value="Genomic_DNA"/>
</dbReference>
<evidence type="ECO:0000259" key="2">
    <source>
        <dbReference type="Pfam" id="PF01361"/>
    </source>
</evidence>